<organism evidence="2">
    <name type="scientific">Christensenella massiliensis</name>
    <dbReference type="NCBI Taxonomy" id="1805714"/>
    <lineage>
        <taxon>Bacteria</taxon>
        <taxon>Bacillati</taxon>
        <taxon>Bacillota</taxon>
        <taxon>Clostridia</taxon>
        <taxon>Christensenellales</taxon>
        <taxon>Christensenellaceae</taxon>
        <taxon>Christensenella</taxon>
    </lineage>
</organism>
<dbReference type="EMBL" id="CP117826">
    <property type="protein sequence ID" value="XCC61422.1"/>
    <property type="molecule type" value="Genomic_DNA"/>
</dbReference>
<evidence type="ECO:0000256" key="1">
    <source>
        <dbReference type="SAM" id="SignalP"/>
    </source>
</evidence>
<evidence type="ECO:0000313" key="2">
    <source>
        <dbReference type="EMBL" id="XCC61422.1"/>
    </source>
</evidence>
<reference evidence="2" key="1">
    <citation type="submission" date="2023-02" db="EMBL/GenBank/DDBJ databases">
        <title>Gut commensal Christensenella minuta modulates host metabolism via a new class of secondary bile acids.</title>
        <authorList>
            <person name="Liu C."/>
        </authorList>
    </citation>
    <scope>NUCLEOTIDE SEQUENCE</scope>
    <source>
        <strain evidence="2">CA70</strain>
    </source>
</reference>
<keyword evidence="1" id="KW-0732">Signal</keyword>
<feature type="chain" id="PRO_5043896756" evidence="1">
    <location>
        <begin position="29"/>
        <end position="123"/>
    </location>
</feature>
<name>A0AAU8A6D0_9FIRM</name>
<accession>A0AAU8A6D0</accession>
<feature type="signal peptide" evidence="1">
    <location>
        <begin position="1"/>
        <end position="28"/>
    </location>
</feature>
<dbReference type="PROSITE" id="PS51257">
    <property type="entry name" value="PROKAR_LIPOPROTEIN"/>
    <property type="match status" value="1"/>
</dbReference>
<gene>
    <name evidence="2" type="ORF">PUP29_07740</name>
</gene>
<protein>
    <submittedName>
        <fullName evidence="2">Uncharacterized protein</fullName>
    </submittedName>
</protein>
<sequence>MERKIWIAIVCIAIIALAAAGCVQPAEGGTPADAQVPQDTQLYAERLMDYEMEHKNNVPDAIRVGEVEVVGQRTYTVAEALAKSEDGQEVIMGTFAFDLETGDVFEYHAESGELTQLFRVTDG</sequence>
<dbReference type="AlphaFoldDB" id="A0AAU8A6D0"/>
<proteinExistence type="predicted"/>
<dbReference type="RefSeq" id="WP_353422900.1">
    <property type="nucleotide sequence ID" value="NZ_CP117826.1"/>
</dbReference>